<evidence type="ECO:0000256" key="1">
    <source>
        <dbReference type="SAM" id="SignalP"/>
    </source>
</evidence>
<organism evidence="2 3">
    <name type="scientific">Vigna unguiculata</name>
    <name type="common">Cowpea</name>
    <dbReference type="NCBI Taxonomy" id="3917"/>
    <lineage>
        <taxon>Eukaryota</taxon>
        <taxon>Viridiplantae</taxon>
        <taxon>Streptophyta</taxon>
        <taxon>Embryophyta</taxon>
        <taxon>Tracheophyta</taxon>
        <taxon>Spermatophyta</taxon>
        <taxon>Magnoliopsida</taxon>
        <taxon>eudicotyledons</taxon>
        <taxon>Gunneridae</taxon>
        <taxon>Pentapetalae</taxon>
        <taxon>rosids</taxon>
        <taxon>fabids</taxon>
        <taxon>Fabales</taxon>
        <taxon>Fabaceae</taxon>
        <taxon>Papilionoideae</taxon>
        <taxon>50 kb inversion clade</taxon>
        <taxon>NPAAA clade</taxon>
        <taxon>indigoferoid/millettioid clade</taxon>
        <taxon>Phaseoleae</taxon>
        <taxon>Vigna</taxon>
    </lineage>
</organism>
<feature type="chain" id="PRO_5020024189" description="Ulp1 protease family" evidence="1">
    <location>
        <begin position="20"/>
        <end position="109"/>
    </location>
</feature>
<dbReference type="EMBL" id="CP039353">
    <property type="protein sequence ID" value="QCE06847.1"/>
    <property type="molecule type" value="Genomic_DNA"/>
</dbReference>
<protein>
    <recommendedName>
        <fullName evidence="4">Ulp1 protease family</fullName>
    </recommendedName>
</protein>
<name>A0A4D6N495_VIGUN</name>
<keyword evidence="3" id="KW-1185">Reference proteome</keyword>
<reference evidence="2 3" key="1">
    <citation type="submission" date="2019-04" db="EMBL/GenBank/DDBJ databases">
        <title>An improved genome assembly and genetic linkage map for asparagus bean, Vigna unguiculata ssp. sesquipedialis.</title>
        <authorList>
            <person name="Xia Q."/>
            <person name="Zhang R."/>
            <person name="Dong Y."/>
        </authorList>
    </citation>
    <scope>NUCLEOTIDE SEQUENCE [LARGE SCALE GENOMIC DNA]</scope>
    <source>
        <tissue evidence="2">Leaf</tissue>
    </source>
</reference>
<evidence type="ECO:0000313" key="3">
    <source>
        <dbReference type="Proteomes" id="UP000501690"/>
    </source>
</evidence>
<evidence type="ECO:0000313" key="2">
    <source>
        <dbReference type="EMBL" id="QCE06847.1"/>
    </source>
</evidence>
<sequence length="109" mass="12554">MWVPFSALLGRSLGGVVLGSLKTIHTRNLCPIGYRPKPLFEGGHDCGILVLKFIEMWDGISKFDGKALLDYTTEELQLIRQKFVCDWVLHEDNVHHDDIIQHYDMLMKK</sequence>
<gene>
    <name evidence="2" type="ORF">DEO72_LG9g1861</name>
</gene>
<evidence type="ECO:0008006" key="4">
    <source>
        <dbReference type="Google" id="ProtNLM"/>
    </source>
</evidence>
<accession>A0A4D6N495</accession>
<feature type="signal peptide" evidence="1">
    <location>
        <begin position="1"/>
        <end position="19"/>
    </location>
</feature>
<keyword evidence="1" id="KW-0732">Signal</keyword>
<proteinExistence type="predicted"/>
<dbReference type="AlphaFoldDB" id="A0A4D6N495"/>
<dbReference type="Proteomes" id="UP000501690">
    <property type="component" value="Linkage Group LG9"/>
</dbReference>